<dbReference type="InterPro" id="IPR009056">
    <property type="entry name" value="Cyt_c-like_dom"/>
</dbReference>
<evidence type="ECO:0000259" key="10">
    <source>
        <dbReference type="PROSITE" id="PS51007"/>
    </source>
</evidence>
<dbReference type="PROSITE" id="PS51007">
    <property type="entry name" value="CYTC"/>
    <property type="match status" value="1"/>
</dbReference>
<dbReference type="InterPro" id="IPR026259">
    <property type="entry name" value="MauG/Cytc_peroxidase"/>
</dbReference>
<dbReference type="SUPFAM" id="SSF46626">
    <property type="entry name" value="Cytochrome c"/>
    <property type="match status" value="2"/>
</dbReference>
<keyword evidence="7 9" id="KW-0408">Iron</keyword>
<accession>A0A292YBR0</accession>
<keyword evidence="11" id="KW-0575">Peroxidase</keyword>
<dbReference type="GO" id="GO:0009055">
    <property type="term" value="F:electron transfer activity"/>
    <property type="evidence" value="ECO:0007669"/>
    <property type="project" value="InterPro"/>
</dbReference>
<feature type="binding site" description="covalent" evidence="8">
    <location>
        <position position="52"/>
    </location>
    <ligand>
        <name>heme c</name>
        <dbReference type="ChEBI" id="CHEBI:61717"/>
        <label>1</label>
    </ligand>
</feature>
<keyword evidence="12" id="KW-1185">Reference proteome</keyword>
<dbReference type="EC" id="1.11.1.5" evidence="11"/>
<keyword evidence="4" id="KW-0732">Signal</keyword>
<comment type="subcellular location">
    <subcellularLocation>
        <location evidence="1">Periplasm</location>
    </subcellularLocation>
</comment>
<protein>
    <submittedName>
        <fullName evidence="11">Cytochrome c peroxidase</fullName>
        <ecNumber evidence="11">1.11.1.5</ecNumber>
    </submittedName>
</protein>
<dbReference type="PANTHER" id="PTHR30600:SF7">
    <property type="entry name" value="CYTOCHROME C PEROXIDASE-RELATED"/>
    <property type="match status" value="1"/>
</dbReference>
<dbReference type="GO" id="GO:0004130">
    <property type="term" value="F:cytochrome-c peroxidase activity"/>
    <property type="evidence" value="ECO:0007669"/>
    <property type="project" value="UniProtKB-EC"/>
</dbReference>
<gene>
    <name evidence="11" type="ORF">LNAT_P0264</name>
</gene>
<dbReference type="InterPro" id="IPR004852">
    <property type="entry name" value="Di-haem_cyt_c_peroxidsae"/>
</dbReference>
<reference evidence="11 12" key="1">
    <citation type="journal article" date="2017" name="Syst. Appl. Microbiol.">
        <title>Lebetimonas natsushimae sp. nov., a novel strictly anaerobic, moderately thermophilic chemoautotroph isolated from a deep-sea hydrothermal vent polychaete nest in the Mid-Okinawa Trough.</title>
        <authorList>
            <person name="Nagata R."/>
            <person name="Takaki Y."/>
            <person name="Tame A."/>
            <person name="Nunoura T."/>
            <person name="Muto H."/>
            <person name="Mino S."/>
            <person name="Sawayama S."/>
            <person name="Takai K."/>
            <person name="Nakagawa S."/>
        </authorList>
    </citation>
    <scope>NUCLEOTIDE SEQUENCE [LARGE SCALE GENOMIC DNA]</scope>
    <source>
        <strain evidence="11 12">HS1857</strain>
    </source>
</reference>
<evidence type="ECO:0000256" key="7">
    <source>
        <dbReference type="ARBA" id="ARBA00023004"/>
    </source>
</evidence>
<comment type="caution">
    <text evidence="11">The sequence shown here is derived from an EMBL/GenBank/DDBJ whole genome shotgun (WGS) entry which is preliminary data.</text>
</comment>
<dbReference type="RefSeq" id="WP_096258129.1">
    <property type="nucleotide sequence ID" value="NZ_BDME01000001.1"/>
</dbReference>
<keyword evidence="6 11" id="KW-0560">Oxidoreductase</keyword>
<feature type="binding site" description="covalent" evidence="8">
    <location>
        <position position="199"/>
    </location>
    <ligand>
        <name>heme c</name>
        <dbReference type="ChEBI" id="CHEBI:61717"/>
        <label>2</label>
    </ligand>
</feature>
<dbReference type="OrthoDB" id="9805202at2"/>
<keyword evidence="5" id="KW-0574">Periplasm</keyword>
<keyword evidence="2 8" id="KW-0349">Heme</keyword>
<organism evidence="11 12">
    <name type="scientific">Lebetimonas natsushimae</name>
    <dbReference type="NCBI Taxonomy" id="1936991"/>
    <lineage>
        <taxon>Bacteria</taxon>
        <taxon>Pseudomonadati</taxon>
        <taxon>Campylobacterota</taxon>
        <taxon>Epsilonproteobacteria</taxon>
        <taxon>Nautiliales</taxon>
        <taxon>Nautiliaceae</taxon>
        <taxon>Lebetimonas</taxon>
    </lineage>
</organism>
<dbReference type="PIRSF" id="PIRSF000294">
    <property type="entry name" value="Cytochrome-c_peroxidase"/>
    <property type="match status" value="1"/>
</dbReference>
<dbReference type="GO" id="GO:0046872">
    <property type="term" value="F:metal ion binding"/>
    <property type="evidence" value="ECO:0007669"/>
    <property type="project" value="UniProtKB-KW"/>
</dbReference>
<feature type="binding site" description="covalent" evidence="8">
    <location>
        <position position="196"/>
    </location>
    <ligand>
        <name>heme c</name>
        <dbReference type="ChEBI" id="CHEBI:61717"/>
        <label>2</label>
    </ligand>
</feature>
<evidence type="ECO:0000256" key="9">
    <source>
        <dbReference type="PIRSR" id="PIRSR000294-2"/>
    </source>
</evidence>
<dbReference type="InterPro" id="IPR051395">
    <property type="entry name" value="Cytochrome_c_Peroxidase/MauG"/>
</dbReference>
<evidence type="ECO:0000256" key="6">
    <source>
        <dbReference type="ARBA" id="ARBA00023002"/>
    </source>
</evidence>
<evidence type="ECO:0000256" key="4">
    <source>
        <dbReference type="ARBA" id="ARBA00022729"/>
    </source>
</evidence>
<feature type="binding site" description="axial binding residue" evidence="9">
    <location>
        <position position="56"/>
    </location>
    <ligand>
        <name>heme c</name>
        <dbReference type="ChEBI" id="CHEBI:61717"/>
        <label>1</label>
    </ligand>
    <ligandPart>
        <name>Fe</name>
        <dbReference type="ChEBI" id="CHEBI:18248"/>
    </ligandPart>
</feature>
<dbReference type="EMBL" id="BDME01000001">
    <property type="protein sequence ID" value="GAX86969.1"/>
    <property type="molecule type" value="Genomic_DNA"/>
</dbReference>
<feature type="domain" description="Cytochrome c" evidence="10">
    <location>
        <begin position="182"/>
        <end position="296"/>
    </location>
</feature>
<evidence type="ECO:0000256" key="5">
    <source>
        <dbReference type="ARBA" id="ARBA00022764"/>
    </source>
</evidence>
<evidence type="ECO:0000313" key="11">
    <source>
        <dbReference type="EMBL" id="GAX86969.1"/>
    </source>
</evidence>
<keyword evidence="3 9" id="KW-0479">Metal-binding</keyword>
<sequence length="306" mass="35075">MKKFLIIFLTVFINAQLLKPIPENVAYSKQKALLGKKLFFDTRLSIDNKISCASCHNVYKGGDDNRQFSVGVNGCVDKPMNSPTVFNSVFNISFFWNGRAPSLKIQAEEANQDSCEMGMKPDILEKRLNEIDEYKNLFKKIYGVDYIKYDLVFDAIAEFEKTLITPNSKFDLYLKGKAKLSKKEKEGFLLFKRYGCITCHNGINFGGNSYQKIGAVIEAYKMPRGRDRYEITKNCDDKYVYKVPTLRNIALTYPYFHDGSVKTLDKAVKLMGYYNLGLYLSDDDIDKIVAFLKTLTGKKPKILDER</sequence>
<evidence type="ECO:0000256" key="8">
    <source>
        <dbReference type="PIRSR" id="PIRSR000294-1"/>
    </source>
</evidence>
<evidence type="ECO:0000313" key="12">
    <source>
        <dbReference type="Proteomes" id="UP000217944"/>
    </source>
</evidence>
<dbReference type="InterPro" id="IPR036909">
    <property type="entry name" value="Cyt_c-like_dom_sf"/>
</dbReference>
<evidence type="ECO:0000256" key="1">
    <source>
        <dbReference type="ARBA" id="ARBA00004418"/>
    </source>
</evidence>
<feature type="binding site" description="covalent" evidence="8">
    <location>
        <position position="55"/>
    </location>
    <ligand>
        <name>heme c</name>
        <dbReference type="ChEBI" id="CHEBI:61717"/>
        <label>1</label>
    </ligand>
</feature>
<comment type="PTM">
    <text evidence="8">Binds 2 heme groups per subunit.</text>
</comment>
<dbReference type="AlphaFoldDB" id="A0A292YBR0"/>
<dbReference type="PANTHER" id="PTHR30600">
    <property type="entry name" value="CYTOCHROME C PEROXIDASE-RELATED"/>
    <property type="match status" value="1"/>
</dbReference>
<proteinExistence type="predicted"/>
<dbReference type="Pfam" id="PF00034">
    <property type="entry name" value="Cytochrom_C"/>
    <property type="match status" value="1"/>
</dbReference>
<dbReference type="GO" id="GO:0020037">
    <property type="term" value="F:heme binding"/>
    <property type="evidence" value="ECO:0007669"/>
    <property type="project" value="InterPro"/>
</dbReference>
<comment type="cofactor">
    <cofactor evidence="8">
        <name>heme</name>
        <dbReference type="ChEBI" id="CHEBI:30413"/>
    </cofactor>
    <text evidence="8">Binds 2 heme groups.</text>
</comment>
<dbReference type="Gene3D" id="1.10.760.10">
    <property type="entry name" value="Cytochrome c-like domain"/>
    <property type="match status" value="2"/>
</dbReference>
<dbReference type="GO" id="GO:0042597">
    <property type="term" value="C:periplasmic space"/>
    <property type="evidence" value="ECO:0007669"/>
    <property type="project" value="UniProtKB-SubCell"/>
</dbReference>
<evidence type="ECO:0000256" key="3">
    <source>
        <dbReference type="ARBA" id="ARBA00022723"/>
    </source>
</evidence>
<name>A0A292YBR0_9BACT</name>
<feature type="binding site" description="axial binding residue" evidence="9">
    <location>
        <position position="200"/>
    </location>
    <ligand>
        <name>heme c</name>
        <dbReference type="ChEBI" id="CHEBI:61717"/>
        <label>2</label>
    </ligand>
    <ligandPart>
        <name>Fe</name>
        <dbReference type="ChEBI" id="CHEBI:18248"/>
    </ligandPart>
</feature>
<dbReference type="Proteomes" id="UP000217944">
    <property type="component" value="Unassembled WGS sequence"/>
</dbReference>
<dbReference type="Pfam" id="PF03150">
    <property type="entry name" value="CCP_MauG"/>
    <property type="match status" value="1"/>
</dbReference>
<evidence type="ECO:0000256" key="2">
    <source>
        <dbReference type="ARBA" id="ARBA00022617"/>
    </source>
</evidence>
<feature type="binding site" description="axial binding residue" evidence="9">
    <location>
        <position position="271"/>
    </location>
    <ligand>
        <name>heme c</name>
        <dbReference type="ChEBI" id="CHEBI:61717"/>
        <label>2</label>
    </ligand>
    <ligandPart>
        <name>Fe</name>
        <dbReference type="ChEBI" id="CHEBI:18248"/>
    </ligandPart>
</feature>